<feature type="compositionally biased region" description="Polar residues" evidence="1">
    <location>
        <begin position="317"/>
        <end position="333"/>
    </location>
</feature>
<name>A0A2U1PW08_ARTAN</name>
<dbReference type="PANTHER" id="PTHR33710">
    <property type="entry name" value="BNAC02G09200D PROTEIN"/>
    <property type="match status" value="1"/>
</dbReference>
<feature type="region of interest" description="Disordered" evidence="1">
    <location>
        <begin position="1"/>
        <end position="39"/>
    </location>
</feature>
<comment type="caution">
    <text evidence="3">The sequence shown here is derived from an EMBL/GenBank/DDBJ whole genome shotgun (WGS) entry which is preliminary data.</text>
</comment>
<evidence type="ECO:0000313" key="3">
    <source>
        <dbReference type="EMBL" id="PWA89944.1"/>
    </source>
</evidence>
<dbReference type="OrthoDB" id="786283at2759"/>
<feature type="compositionally biased region" description="Polar residues" evidence="1">
    <location>
        <begin position="385"/>
        <end position="397"/>
    </location>
</feature>
<dbReference type="AlphaFoldDB" id="A0A2U1PW08"/>
<sequence length="973" mass="109756">MEREWTTVTRRRRKHPAKSPPPYHHNHNPSPSNSYFPPLNFNRPISTSPSHHSPKEQNNPPTVTYYFTNFPSNWDHTVMLSVFRKYGCAIDVFIASKRNRLGKRFGFCSIKYIGGLNLLVQLPDKPTVTKALSSATLKQHFNSLKPWSNEFRILNRVTWISIGGLPPQLWFPDSFSNIAEHFGTILISEDCSPRQFNRTVGRICILTDRQELIMETLRIPFGKEILTVRVTEFEGEIDSLFNGYTLDSSEGDDDSYQHDINVEDECQKGNTGDEFDNESGSDSGDNQTKDDHEVNFSNRMPFLAKVGRRNVSEEVSEGNSHEGSTSSPKDVVNDNITLPLSAAMPGIDQDNVFCDLVEKSNDPKLHTCVVEPSPNPNKKYPSNSHIHFQSPNNSCPTGSPRRPNDTTSAQNSHNTKSSHKHNPTTHNRGRSLSVPASSSNPYRKKRFSSLKMFNPIHRIPQPRKTKKNQPKCKIPSQTSTRVSDSFSAGEGVAESSSLIRRCNFRILTKNSTPSNLDSSEVGNIIDIGNQLGFDMNNKDADVARILENGDHGDHKRSWTRRLIGENKVHFLGLQETMTRDIDRITLQAVWGNSNFEFVSKNSEGKSGGIISIWDPSKFTLRQFVDGEGFLAVSGTWHSPDTPCNIIVVYAPQCIHKKKKLWLDLTKLYLEFDSLTIIMGDFNEVRADSERLGTTFCHQGAINFNDFISSCGLFDLPLCGLRYTRINRTGSKLSKLDRYLVSPHYLNIWPNSFTLPLVREYSYHVPILLSNKNADFGPVPFKLYNSWLAHDEFRPIVLNSWASPPSKPFRNFALSFKEKLQNLKSGPWYQIARLKEDLIPNGINLSDLFSKKIGNGESTKFWLDKWMGGSPLNELYPRLFRLDLNQHCLVRDRAPTTINTPTVASVTVPADPGTAPVLAPRTLTLSQATNHPPPSPHAPIYHLVRPLLPPGFNIRSLGYLRTISSYSSAQPHQT</sequence>
<feature type="compositionally biased region" description="Basic residues" evidence="1">
    <location>
        <begin position="460"/>
        <end position="470"/>
    </location>
</feature>
<evidence type="ECO:0000259" key="2">
    <source>
        <dbReference type="Pfam" id="PF03372"/>
    </source>
</evidence>
<feature type="region of interest" description="Disordered" evidence="1">
    <location>
        <begin position="263"/>
        <end position="333"/>
    </location>
</feature>
<feature type="region of interest" description="Disordered" evidence="1">
    <location>
        <begin position="367"/>
        <end position="487"/>
    </location>
</feature>
<feature type="compositionally biased region" description="Low complexity" evidence="1">
    <location>
        <begin position="28"/>
        <end position="39"/>
    </location>
</feature>
<feature type="compositionally biased region" description="Polar residues" evidence="1">
    <location>
        <begin position="475"/>
        <end position="486"/>
    </location>
</feature>
<dbReference type="SUPFAM" id="SSF56219">
    <property type="entry name" value="DNase I-like"/>
    <property type="match status" value="1"/>
</dbReference>
<dbReference type="Pfam" id="PF03372">
    <property type="entry name" value="Exo_endo_phos"/>
    <property type="match status" value="1"/>
</dbReference>
<feature type="compositionally biased region" description="Polar residues" evidence="1">
    <location>
        <begin position="405"/>
        <end position="415"/>
    </location>
</feature>
<dbReference type="InterPro" id="IPR035979">
    <property type="entry name" value="RBD_domain_sf"/>
</dbReference>
<feature type="compositionally biased region" description="Basic residues" evidence="1">
    <location>
        <begin position="416"/>
        <end position="429"/>
    </location>
</feature>
<dbReference type="InterPro" id="IPR036691">
    <property type="entry name" value="Endo/exonu/phosph_ase_sf"/>
</dbReference>
<dbReference type="InterPro" id="IPR005135">
    <property type="entry name" value="Endo/exonuclease/phosphatase"/>
</dbReference>
<dbReference type="Gene3D" id="3.60.10.10">
    <property type="entry name" value="Endonuclease/exonuclease/phosphatase"/>
    <property type="match status" value="1"/>
</dbReference>
<feature type="domain" description="Endonuclease/exonuclease/phosphatase" evidence="2">
    <location>
        <begin position="559"/>
        <end position="749"/>
    </location>
</feature>
<dbReference type="GO" id="GO:0003676">
    <property type="term" value="F:nucleic acid binding"/>
    <property type="evidence" value="ECO:0007669"/>
    <property type="project" value="InterPro"/>
</dbReference>
<accession>A0A2U1PW08</accession>
<evidence type="ECO:0000256" key="1">
    <source>
        <dbReference type="SAM" id="MobiDB-lite"/>
    </source>
</evidence>
<dbReference type="EMBL" id="PKPP01000669">
    <property type="protein sequence ID" value="PWA89944.1"/>
    <property type="molecule type" value="Genomic_DNA"/>
</dbReference>
<gene>
    <name evidence="3" type="ORF">CTI12_AA105870</name>
</gene>
<keyword evidence="4" id="KW-1185">Reference proteome</keyword>
<protein>
    <submittedName>
        <fullName evidence="3">Cytochrome P450</fullName>
    </submittedName>
</protein>
<dbReference type="STRING" id="35608.A0A2U1PW08"/>
<dbReference type="GO" id="GO:0003824">
    <property type="term" value="F:catalytic activity"/>
    <property type="evidence" value="ECO:0007669"/>
    <property type="project" value="InterPro"/>
</dbReference>
<dbReference type="PANTHER" id="PTHR33710:SF64">
    <property type="entry name" value="ENDONUCLEASE_EXONUCLEASE_PHOSPHATASE DOMAIN-CONTAINING PROTEIN"/>
    <property type="match status" value="1"/>
</dbReference>
<reference evidence="3 4" key="1">
    <citation type="journal article" date="2018" name="Mol. Plant">
        <title>The genome of Artemisia annua provides insight into the evolution of Asteraceae family and artemisinin biosynthesis.</title>
        <authorList>
            <person name="Shen Q."/>
            <person name="Zhang L."/>
            <person name="Liao Z."/>
            <person name="Wang S."/>
            <person name="Yan T."/>
            <person name="Shi P."/>
            <person name="Liu M."/>
            <person name="Fu X."/>
            <person name="Pan Q."/>
            <person name="Wang Y."/>
            <person name="Lv Z."/>
            <person name="Lu X."/>
            <person name="Zhang F."/>
            <person name="Jiang W."/>
            <person name="Ma Y."/>
            <person name="Chen M."/>
            <person name="Hao X."/>
            <person name="Li L."/>
            <person name="Tang Y."/>
            <person name="Lv G."/>
            <person name="Zhou Y."/>
            <person name="Sun X."/>
            <person name="Brodelius P.E."/>
            <person name="Rose J.K.C."/>
            <person name="Tang K."/>
        </authorList>
    </citation>
    <scope>NUCLEOTIDE SEQUENCE [LARGE SCALE GENOMIC DNA]</scope>
    <source>
        <strain evidence="4">cv. Huhao1</strain>
        <tissue evidence="3">Leaf</tissue>
    </source>
</reference>
<dbReference type="Proteomes" id="UP000245207">
    <property type="component" value="Unassembled WGS sequence"/>
</dbReference>
<dbReference type="SUPFAM" id="SSF54928">
    <property type="entry name" value="RNA-binding domain, RBD"/>
    <property type="match status" value="1"/>
</dbReference>
<evidence type="ECO:0000313" key="4">
    <source>
        <dbReference type="Proteomes" id="UP000245207"/>
    </source>
</evidence>
<proteinExistence type="predicted"/>
<organism evidence="3 4">
    <name type="scientific">Artemisia annua</name>
    <name type="common">Sweet wormwood</name>
    <dbReference type="NCBI Taxonomy" id="35608"/>
    <lineage>
        <taxon>Eukaryota</taxon>
        <taxon>Viridiplantae</taxon>
        <taxon>Streptophyta</taxon>
        <taxon>Embryophyta</taxon>
        <taxon>Tracheophyta</taxon>
        <taxon>Spermatophyta</taxon>
        <taxon>Magnoliopsida</taxon>
        <taxon>eudicotyledons</taxon>
        <taxon>Gunneridae</taxon>
        <taxon>Pentapetalae</taxon>
        <taxon>asterids</taxon>
        <taxon>campanulids</taxon>
        <taxon>Asterales</taxon>
        <taxon>Asteraceae</taxon>
        <taxon>Asteroideae</taxon>
        <taxon>Anthemideae</taxon>
        <taxon>Artemisiinae</taxon>
        <taxon>Artemisia</taxon>
    </lineage>
</organism>